<comment type="caution">
    <text evidence="1">The sequence shown here is derived from an EMBL/GenBank/DDBJ whole genome shotgun (WGS) entry which is preliminary data.</text>
</comment>
<gene>
    <name evidence="1" type="ORF">HJG52_00660</name>
</gene>
<organism evidence="1 2">
    <name type="scientific">Knoellia koreensis</name>
    <dbReference type="NCBI Taxonomy" id="2730921"/>
    <lineage>
        <taxon>Bacteria</taxon>
        <taxon>Bacillati</taxon>
        <taxon>Actinomycetota</taxon>
        <taxon>Actinomycetes</taxon>
        <taxon>Micrococcales</taxon>
        <taxon>Intrasporangiaceae</taxon>
        <taxon>Knoellia</taxon>
    </lineage>
</organism>
<dbReference type="RefSeq" id="WP_171241662.1">
    <property type="nucleotide sequence ID" value="NZ_JABEPQ010000001.1"/>
</dbReference>
<evidence type="ECO:0008006" key="3">
    <source>
        <dbReference type="Google" id="ProtNLM"/>
    </source>
</evidence>
<protein>
    <recommendedName>
        <fullName evidence="3">DUF4258 domain-containing protein</fullName>
    </recommendedName>
</protein>
<proteinExistence type="predicted"/>
<sequence>MSLRADAERLRPTAHSLAKMSARGVSWADVVETVRDASVVYGSDRGRVHQRGDLGVVVARDGAVVTVLLAERRRRWTDADARARGGAR</sequence>
<dbReference type="AlphaFoldDB" id="A0A849HBU1"/>
<accession>A0A849HBU1</accession>
<reference evidence="1 2" key="1">
    <citation type="submission" date="2020-04" db="EMBL/GenBank/DDBJ databases">
        <title>Knoellia sp. isolate from air conditioner.</title>
        <authorList>
            <person name="Chea S."/>
            <person name="Kim D.-U."/>
        </authorList>
    </citation>
    <scope>NUCLEOTIDE SEQUENCE [LARGE SCALE GENOMIC DNA]</scope>
    <source>
        <strain evidence="1 2">DB2414S</strain>
    </source>
</reference>
<name>A0A849HBU1_9MICO</name>
<keyword evidence="2" id="KW-1185">Reference proteome</keyword>
<evidence type="ECO:0000313" key="2">
    <source>
        <dbReference type="Proteomes" id="UP000588586"/>
    </source>
</evidence>
<evidence type="ECO:0000313" key="1">
    <source>
        <dbReference type="EMBL" id="NNM44519.1"/>
    </source>
</evidence>
<dbReference type="EMBL" id="JABEPQ010000001">
    <property type="protein sequence ID" value="NNM44519.1"/>
    <property type="molecule type" value="Genomic_DNA"/>
</dbReference>
<dbReference type="Proteomes" id="UP000588586">
    <property type="component" value="Unassembled WGS sequence"/>
</dbReference>